<dbReference type="Gene3D" id="3.90.550.10">
    <property type="entry name" value="Spore Coat Polysaccharide Biosynthesis Protein SpsA, Chain A"/>
    <property type="match status" value="1"/>
</dbReference>
<evidence type="ECO:0000313" key="2">
    <source>
        <dbReference type="Proteomes" id="UP000238375"/>
    </source>
</evidence>
<dbReference type="EMBL" id="PVTE01000010">
    <property type="protein sequence ID" value="PRY37672.1"/>
    <property type="molecule type" value="Genomic_DNA"/>
</dbReference>
<organism evidence="1 2">
    <name type="scientific">Spirosoma oryzae</name>
    <dbReference type="NCBI Taxonomy" id="1469603"/>
    <lineage>
        <taxon>Bacteria</taxon>
        <taxon>Pseudomonadati</taxon>
        <taxon>Bacteroidota</taxon>
        <taxon>Cytophagia</taxon>
        <taxon>Cytophagales</taxon>
        <taxon>Cytophagaceae</taxon>
        <taxon>Spirosoma</taxon>
    </lineage>
</organism>
<dbReference type="OrthoDB" id="9785375at2"/>
<gene>
    <name evidence="1" type="ORF">CLV58_110142</name>
</gene>
<name>A0A2T0SW85_9BACT</name>
<keyword evidence="2" id="KW-1185">Reference proteome</keyword>
<evidence type="ECO:0000313" key="1">
    <source>
        <dbReference type="EMBL" id="PRY37672.1"/>
    </source>
</evidence>
<proteinExistence type="predicted"/>
<dbReference type="InterPro" id="IPR029044">
    <property type="entry name" value="Nucleotide-diphossugar_trans"/>
</dbReference>
<evidence type="ECO:0008006" key="3">
    <source>
        <dbReference type="Google" id="ProtNLM"/>
    </source>
</evidence>
<dbReference type="AlphaFoldDB" id="A0A2T0SW85"/>
<accession>A0A2T0SW85</accession>
<dbReference type="RefSeq" id="WP_106138392.1">
    <property type="nucleotide sequence ID" value="NZ_PVTE01000010.1"/>
</dbReference>
<dbReference type="Proteomes" id="UP000238375">
    <property type="component" value="Unassembled WGS sequence"/>
</dbReference>
<dbReference type="SUPFAM" id="SSF53448">
    <property type="entry name" value="Nucleotide-diphospho-sugar transferases"/>
    <property type="match status" value="1"/>
</dbReference>
<sequence length="298" mass="34458">MPAPIVLFGYKRPTELKATIKALQANYLAPESDLFIFVDAPKKPTDEAGVADVHAVMDGITGFKSIYRDYAEKNIGCADSIIRGISYVLDRYPTAIIVEDDLITSPNFLDYMNQCLVHYESHKRVYSIAGYTFPFKQPVDHTTDTYLIPRHSPWGWATWRDRWQAIDWDMTDYPAFAGDRRQQKAFMQGGSDLVKMLQDQMEGRSDAWDIRFCYNRFRADGLSVYPTVSKVQNIGFGDQATHTNIYNRYKTQLDDGTRRTFTLTDHIDTTPYYHRQTLNKYSIPTRIFNKLKTYAGMR</sequence>
<protein>
    <recommendedName>
        <fullName evidence="3">Glycosyl transferase family 2</fullName>
    </recommendedName>
</protein>
<reference evidence="1 2" key="1">
    <citation type="submission" date="2018-03" db="EMBL/GenBank/DDBJ databases">
        <title>Genomic Encyclopedia of Archaeal and Bacterial Type Strains, Phase II (KMG-II): from individual species to whole genera.</title>
        <authorList>
            <person name="Goeker M."/>
        </authorList>
    </citation>
    <scope>NUCLEOTIDE SEQUENCE [LARGE SCALE GENOMIC DNA]</scope>
    <source>
        <strain evidence="1 2">DSM 28354</strain>
    </source>
</reference>
<comment type="caution">
    <text evidence="1">The sequence shown here is derived from an EMBL/GenBank/DDBJ whole genome shotgun (WGS) entry which is preliminary data.</text>
</comment>